<keyword evidence="1" id="KW-0472">Membrane</keyword>
<evidence type="ECO:0000256" key="1">
    <source>
        <dbReference type="SAM" id="Phobius"/>
    </source>
</evidence>
<dbReference type="RefSeq" id="WP_290261761.1">
    <property type="nucleotide sequence ID" value="NZ_JAUFQG010000004.1"/>
</dbReference>
<name>A0ABV8V785_9GAMM</name>
<dbReference type="Proteomes" id="UP001595840">
    <property type="component" value="Unassembled WGS sequence"/>
</dbReference>
<feature type="transmembrane region" description="Helical" evidence="1">
    <location>
        <begin position="137"/>
        <end position="157"/>
    </location>
</feature>
<keyword evidence="3" id="KW-1185">Reference proteome</keyword>
<dbReference type="Pfam" id="PF11158">
    <property type="entry name" value="DUF2938"/>
    <property type="match status" value="1"/>
</dbReference>
<accession>A0ABV8V785</accession>
<gene>
    <name evidence="2" type="ORF">ACFOX3_15680</name>
</gene>
<feature type="transmembrane region" description="Helical" evidence="1">
    <location>
        <begin position="72"/>
        <end position="91"/>
    </location>
</feature>
<proteinExistence type="predicted"/>
<comment type="caution">
    <text evidence="2">The sequence shown here is derived from an EMBL/GenBank/DDBJ whole genome shotgun (WGS) entry which is preliminary data.</text>
</comment>
<protein>
    <submittedName>
        <fullName evidence="2">DUF2938 domain-containing protein</fullName>
    </submittedName>
</protein>
<evidence type="ECO:0000313" key="3">
    <source>
        <dbReference type="Proteomes" id="UP001595840"/>
    </source>
</evidence>
<sequence length="163" mass="16956">MNNLATIVVMGIGATATMDLWGIARKPLLGVPVPDYGLVGRWLGHMARGRFRHDAIVTTSPIRAEGIIGWTAHYVIGIGFAALLIALYGRAWLQNPSIGPALMVGIGTVAAPFLLMQPGMGAGIAAARTKNPASARVQSLLTHSVFGVGLYLTGLAIQATGSL</sequence>
<dbReference type="EMBL" id="JBHSCX010000020">
    <property type="protein sequence ID" value="MFC4363756.1"/>
    <property type="molecule type" value="Genomic_DNA"/>
</dbReference>
<reference evidence="3" key="1">
    <citation type="journal article" date="2019" name="Int. J. Syst. Evol. Microbiol.">
        <title>The Global Catalogue of Microorganisms (GCM) 10K type strain sequencing project: providing services to taxonomists for standard genome sequencing and annotation.</title>
        <authorList>
            <consortium name="The Broad Institute Genomics Platform"/>
            <consortium name="The Broad Institute Genome Sequencing Center for Infectious Disease"/>
            <person name="Wu L."/>
            <person name="Ma J."/>
        </authorList>
    </citation>
    <scope>NUCLEOTIDE SEQUENCE [LARGE SCALE GENOMIC DNA]</scope>
    <source>
        <strain evidence="3">CECT 8570</strain>
    </source>
</reference>
<dbReference type="InterPro" id="IPR021329">
    <property type="entry name" value="DUF2938"/>
</dbReference>
<evidence type="ECO:0000313" key="2">
    <source>
        <dbReference type="EMBL" id="MFC4363756.1"/>
    </source>
</evidence>
<keyword evidence="1" id="KW-1133">Transmembrane helix</keyword>
<organism evidence="2 3">
    <name type="scientific">Simiduia curdlanivorans</name>
    <dbReference type="NCBI Taxonomy" id="1492769"/>
    <lineage>
        <taxon>Bacteria</taxon>
        <taxon>Pseudomonadati</taxon>
        <taxon>Pseudomonadota</taxon>
        <taxon>Gammaproteobacteria</taxon>
        <taxon>Cellvibrionales</taxon>
        <taxon>Cellvibrionaceae</taxon>
        <taxon>Simiduia</taxon>
    </lineage>
</organism>
<keyword evidence="1" id="KW-0812">Transmembrane</keyword>
<feature type="transmembrane region" description="Helical" evidence="1">
    <location>
        <begin position="97"/>
        <end position="116"/>
    </location>
</feature>